<dbReference type="EMBL" id="CP015093">
    <property type="protein sequence ID" value="APZ54115.1"/>
    <property type="molecule type" value="Genomic_DNA"/>
</dbReference>
<proteinExistence type="predicted"/>
<reference evidence="1 2" key="1">
    <citation type="submission" date="2016-04" db="EMBL/GenBank/DDBJ databases">
        <title>Deep-sea bacteria in the southern Pacific.</title>
        <authorList>
            <person name="Tang K."/>
        </authorList>
    </citation>
    <scope>NUCLEOTIDE SEQUENCE [LARGE SCALE GENOMIC DNA]</scope>
    <source>
        <strain evidence="1 2">JLT2014</strain>
    </source>
</reference>
<dbReference type="OrthoDB" id="7873236at2"/>
<evidence type="ECO:0000313" key="1">
    <source>
        <dbReference type="EMBL" id="APZ54115.1"/>
    </source>
</evidence>
<gene>
    <name evidence="1" type="ORF">Ga0080574_TMP3781</name>
</gene>
<dbReference type="KEGG" id="paby:Ga0080574_TMP3781"/>
<organism evidence="1 2">
    <name type="scientific">Salipiger abyssi</name>
    <dbReference type="NCBI Taxonomy" id="1250539"/>
    <lineage>
        <taxon>Bacteria</taxon>
        <taxon>Pseudomonadati</taxon>
        <taxon>Pseudomonadota</taxon>
        <taxon>Alphaproteobacteria</taxon>
        <taxon>Rhodobacterales</taxon>
        <taxon>Roseobacteraceae</taxon>
        <taxon>Salipiger</taxon>
    </lineage>
</organism>
<dbReference type="Proteomes" id="UP000187059">
    <property type="component" value="Chromosome"/>
</dbReference>
<protein>
    <submittedName>
        <fullName evidence="1">Uncharacterized protein</fullName>
    </submittedName>
</protein>
<keyword evidence="2" id="KW-1185">Reference proteome</keyword>
<sequence>MAETGLDKEAARSVAGEMIGVEDRTIRLPERERDTVRLALATIGKWRVATHWSGKIRLLGFDYGEIDVAARWMGIARDARLLDGIGIIERAALKVLDKT</sequence>
<dbReference type="RefSeq" id="WP_076703323.1">
    <property type="nucleotide sequence ID" value="NZ_CP015093.1"/>
</dbReference>
<evidence type="ECO:0000313" key="2">
    <source>
        <dbReference type="Proteomes" id="UP000187059"/>
    </source>
</evidence>
<name>A0A1P8UXK9_9RHOB</name>
<accession>A0A1P8UXK9</accession>
<dbReference type="AlphaFoldDB" id="A0A1P8UXK9"/>
<dbReference type="STRING" id="1250539.Ga0080574_TMP3781"/>